<evidence type="ECO:0000313" key="3">
    <source>
        <dbReference type="Proteomes" id="UP000596276"/>
    </source>
</evidence>
<evidence type="ECO:0000313" key="2">
    <source>
        <dbReference type="EMBL" id="QRD89252.1"/>
    </source>
</evidence>
<organism evidence="2 3">
    <name type="scientific">Aspergillus flavus (strain ATCC 200026 / FGSC A1120 / IAM 13836 / NRRL 3357 / JCM 12722 / SRRC 167)</name>
    <dbReference type="NCBI Taxonomy" id="332952"/>
    <lineage>
        <taxon>Eukaryota</taxon>
        <taxon>Fungi</taxon>
        <taxon>Dikarya</taxon>
        <taxon>Ascomycota</taxon>
        <taxon>Pezizomycotina</taxon>
        <taxon>Eurotiomycetes</taxon>
        <taxon>Eurotiomycetidae</taxon>
        <taxon>Eurotiales</taxon>
        <taxon>Aspergillaceae</taxon>
        <taxon>Aspergillus</taxon>
        <taxon>Aspergillus subgen. Circumdati</taxon>
    </lineage>
</organism>
<feature type="signal peptide" evidence="1">
    <location>
        <begin position="1"/>
        <end position="21"/>
    </location>
</feature>
<protein>
    <submittedName>
        <fullName evidence="2">Uncharacterized protein</fullName>
    </submittedName>
</protein>
<evidence type="ECO:0000256" key="1">
    <source>
        <dbReference type="SAM" id="SignalP"/>
    </source>
</evidence>
<proteinExistence type="predicted"/>
<dbReference type="EMBL" id="CP044619">
    <property type="protein sequence ID" value="QRD89252.1"/>
    <property type="molecule type" value="Genomic_DNA"/>
</dbReference>
<accession>A0A7U2MST9</accession>
<feature type="chain" id="PRO_5030624589" evidence="1">
    <location>
        <begin position="22"/>
        <end position="76"/>
    </location>
</feature>
<name>A0A7U2MST9_ASPFN</name>
<reference evidence="3" key="1">
    <citation type="journal article" date="2021" name="G3 (Bethesda)">
        <title>Chromosome assembled and annotated genome sequence of Aspergillus flavus NRRL 3357.</title>
        <authorList>
            <person name="Skerker J.M."/>
            <person name="Pianalto K.M."/>
            <person name="Mondo S.J."/>
            <person name="Yang K."/>
            <person name="Arkin A.P."/>
            <person name="Keller N.P."/>
            <person name="Grigoriev I.V."/>
            <person name="Louise Glass N.L."/>
        </authorList>
    </citation>
    <scope>NUCLEOTIDE SEQUENCE [LARGE SCALE GENOMIC DNA]</scope>
    <source>
        <strain evidence="3">ATCC 200026 / FGSC A1120 / IAM 13836 / NRRL 3357 / JCM 12722 / SRRC 167</strain>
    </source>
</reference>
<dbReference type="VEuPathDB" id="FungiDB:F9C07_1171523"/>
<keyword evidence="1" id="KW-0732">Signal</keyword>
<gene>
    <name evidence="2" type="ORF">F9C07_1171523</name>
</gene>
<keyword evidence="3" id="KW-1185">Reference proteome</keyword>
<sequence length="76" mass="8327">MRRHSAAFLVLIITQVSHIMADALIARLTAVAFHLPPSAWCTRKRWSATTGCGGFTLAIDTHDTLPGRLKIVHCSD</sequence>
<dbReference type="AlphaFoldDB" id="A0A7U2MST9"/>
<dbReference type="Proteomes" id="UP000596276">
    <property type="component" value="Chromosome 1"/>
</dbReference>